<feature type="transmembrane region" description="Helical" evidence="2">
    <location>
        <begin position="252"/>
        <end position="273"/>
    </location>
</feature>
<name>A0ABW2IJQ1_9PROT</name>
<dbReference type="InterPro" id="IPR029044">
    <property type="entry name" value="Nucleotide-diphossugar_trans"/>
</dbReference>
<protein>
    <submittedName>
        <fullName evidence="4">Glycosyltransferase family 2 protein</fullName>
    </submittedName>
</protein>
<feature type="domain" description="Glycosyltransferase 2-like" evidence="3">
    <location>
        <begin position="30"/>
        <end position="180"/>
    </location>
</feature>
<dbReference type="PANTHER" id="PTHR48090:SF7">
    <property type="entry name" value="RFBJ PROTEIN"/>
    <property type="match status" value="1"/>
</dbReference>
<dbReference type="Gene3D" id="3.90.550.10">
    <property type="entry name" value="Spore Coat Polysaccharide Biosynthesis Protein SpsA, Chain A"/>
    <property type="match status" value="1"/>
</dbReference>
<dbReference type="InterPro" id="IPR050256">
    <property type="entry name" value="Glycosyltransferase_2"/>
</dbReference>
<dbReference type="Proteomes" id="UP001596492">
    <property type="component" value="Unassembled WGS sequence"/>
</dbReference>
<dbReference type="Pfam" id="PF00535">
    <property type="entry name" value="Glycos_transf_2"/>
    <property type="match status" value="1"/>
</dbReference>
<keyword evidence="2" id="KW-0812">Transmembrane</keyword>
<proteinExistence type="predicted"/>
<evidence type="ECO:0000313" key="4">
    <source>
        <dbReference type="EMBL" id="MFC7291366.1"/>
    </source>
</evidence>
<evidence type="ECO:0000259" key="3">
    <source>
        <dbReference type="Pfam" id="PF00535"/>
    </source>
</evidence>
<dbReference type="SUPFAM" id="SSF53448">
    <property type="entry name" value="Nucleotide-diphospho-sugar transferases"/>
    <property type="match status" value="1"/>
</dbReference>
<evidence type="ECO:0000256" key="1">
    <source>
        <dbReference type="SAM" id="MobiDB-lite"/>
    </source>
</evidence>
<comment type="caution">
    <text evidence="4">The sequence shown here is derived from an EMBL/GenBank/DDBJ whole genome shotgun (WGS) entry which is preliminary data.</text>
</comment>
<gene>
    <name evidence="4" type="ORF">ACFQS8_07035</name>
</gene>
<feature type="region of interest" description="Disordered" evidence="1">
    <location>
        <begin position="1"/>
        <end position="20"/>
    </location>
</feature>
<evidence type="ECO:0000256" key="2">
    <source>
        <dbReference type="SAM" id="Phobius"/>
    </source>
</evidence>
<organism evidence="4 5">
    <name type="scientific">Hirschia litorea</name>
    <dbReference type="NCBI Taxonomy" id="1199156"/>
    <lineage>
        <taxon>Bacteria</taxon>
        <taxon>Pseudomonadati</taxon>
        <taxon>Pseudomonadota</taxon>
        <taxon>Alphaproteobacteria</taxon>
        <taxon>Hyphomonadales</taxon>
        <taxon>Hyphomonadaceae</taxon>
        <taxon>Hirschia</taxon>
    </lineage>
</organism>
<reference evidence="5" key="1">
    <citation type="journal article" date="2019" name="Int. J. Syst. Evol. Microbiol.">
        <title>The Global Catalogue of Microorganisms (GCM) 10K type strain sequencing project: providing services to taxonomists for standard genome sequencing and annotation.</title>
        <authorList>
            <consortium name="The Broad Institute Genomics Platform"/>
            <consortium name="The Broad Institute Genome Sequencing Center for Infectious Disease"/>
            <person name="Wu L."/>
            <person name="Ma J."/>
        </authorList>
    </citation>
    <scope>NUCLEOTIDE SEQUENCE [LARGE SCALE GENOMIC DNA]</scope>
    <source>
        <strain evidence="5">CCUG 51308</strain>
    </source>
</reference>
<keyword evidence="5" id="KW-1185">Reference proteome</keyword>
<sequence length="333" mass="37281">MQTLPETSSDTLNNASSEINSDAQGPKIAVIIPCYNEEVTIARVIKDFREALPTAQIFVYDNNSKDKTSQVAADAGAIVKQEIRQGKGFAIRRAFSDIDADVYLMVDGDATYDAQSARKLIDKVTKEHFDFVNGARIHDSSKAYRPGHTFGNYMLTRAVSLVFGRQTEDMLSGYKALSRRFVKSFPATSKGFEIETELMVHALELKVPIAEIETPYKERPEDSFSKLSTFKDGYKITRMIFHLVRIEKPLSFFLLGACALFALSLILVTPIFIEFLRTGEVRRFPTAFLAGMLGVSGIFSVSTGFILDLVQRARHEAKMLHYLSIKPYQGEDS</sequence>
<dbReference type="PANTHER" id="PTHR48090">
    <property type="entry name" value="UNDECAPRENYL-PHOSPHATE 4-DEOXY-4-FORMAMIDO-L-ARABINOSE TRANSFERASE-RELATED"/>
    <property type="match status" value="1"/>
</dbReference>
<dbReference type="EMBL" id="JBHTBR010000002">
    <property type="protein sequence ID" value="MFC7291366.1"/>
    <property type="molecule type" value="Genomic_DNA"/>
</dbReference>
<accession>A0ABW2IJQ1</accession>
<dbReference type="CDD" id="cd04179">
    <property type="entry name" value="DPM_DPG-synthase_like"/>
    <property type="match status" value="1"/>
</dbReference>
<dbReference type="RefSeq" id="WP_382166561.1">
    <property type="nucleotide sequence ID" value="NZ_JBHTBR010000002.1"/>
</dbReference>
<keyword evidence="2" id="KW-1133">Transmembrane helix</keyword>
<dbReference type="InterPro" id="IPR001173">
    <property type="entry name" value="Glyco_trans_2-like"/>
</dbReference>
<evidence type="ECO:0000313" key="5">
    <source>
        <dbReference type="Proteomes" id="UP001596492"/>
    </source>
</evidence>
<feature type="transmembrane region" description="Helical" evidence="2">
    <location>
        <begin position="285"/>
        <end position="310"/>
    </location>
</feature>
<keyword evidence="2" id="KW-0472">Membrane</keyword>